<comment type="similarity">
    <text evidence="1">Belongs to the D-glutamate cyclase family.</text>
</comment>
<dbReference type="Gene3D" id="3.30.2040.10">
    <property type="entry name" value="PSTPO5379-like domain"/>
    <property type="match status" value="1"/>
</dbReference>
<dbReference type="Proteomes" id="UP000264719">
    <property type="component" value="Unassembled WGS sequence"/>
</dbReference>
<reference evidence="3 4" key="1">
    <citation type="journal article" date="2018" name="Nat. Biotechnol.">
        <title>A standardized bacterial taxonomy based on genome phylogeny substantially revises the tree of life.</title>
        <authorList>
            <person name="Parks D.H."/>
            <person name="Chuvochina M."/>
            <person name="Waite D.W."/>
            <person name="Rinke C."/>
            <person name="Skarshewski A."/>
            <person name="Chaumeil P.A."/>
            <person name="Hugenholtz P."/>
        </authorList>
    </citation>
    <scope>NUCLEOTIDE SEQUENCE [LARGE SCALE GENOMIC DNA]</scope>
    <source>
        <strain evidence="3">UBA9169</strain>
    </source>
</reference>
<proteinExistence type="inferred from homology"/>
<dbReference type="InterPro" id="IPR038021">
    <property type="entry name" value="Putative_hydro-lyase"/>
</dbReference>
<dbReference type="PANTHER" id="PTHR32022">
    <property type="entry name" value="D-GLUTAMATE CYCLASE, MITOCHONDRIAL"/>
    <property type="match status" value="1"/>
</dbReference>
<name>A0A348WIP4_9RHOB</name>
<protein>
    <submittedName>
        <fullName evidence="3">Putative hydro-lyase</fullName>
    </submittedName>
</protein>
<dbReference type="SUPFAM" id="SSF160920">
    <property type="entry name" value="PSTPO5379-like"/>
    <property type="match status" value="1"/>
</dbReference>
<dbReference type="NCBIfam" id="NF003969">
    <property type="entry name" value="PRK05463.1"/>
    <property type="match status" value="1"/>
</dbReference>
<comment type="caution">
    <text evidence="3">The sequence shown here is derived from an EMBL/GenBank/DDBJ whole genome shotgun (WGS) entry which is preliminary data.</text>
</comment>
<dbReference type="PANTHER" id="PTHR32022:SF10">
    <property type="entry name" value="D-GLUTAMATE CYCLASE, MITOCHONDRIAL"/>
    <property type="match status" value="1"/>
</dbReference>
<dbReference type="InterPro" id="IPR016938">
    <property type="entry name" value="UPF0317"/>
</dbReference>
<dbReference type="Gene3D" id="3.40.1640.10">
    <property type="entry name" value="PSTPO5379-like"/>
    <property type="match status" value="1"/>
</dbReference>
<dbReference type="AlphaFoldDB" id="A0A348WIP4"/>
<dbReference type="EMBL" id="DMVW01000204">
    <property type="protein sequence ID" value="HAR54406.1"/>
    <property type="molecule type" value="Genomic_DNA"/>
</dbReference>
<keyword evidence="2 3" id="KW-0456">Lyase</keyword>
<evidence type="ECO:0000313" key="3">
    <source>
        <dbReference type="EMBL" id="HAR54406.1"/>
    </source>
</evidence>
<dbReference type="GO" id="GO:0006536">
    <property type="term" value="P:glutamate metabolic process"/>
    <property type="evidence" value="ECO:0007669"/>
    <property type="project" value="TreeGrafter"/>
</dbReference>
<gene>
    <name evidence="3" type="ORF">DCS45_21405</name>
</gene>
<evidence type="ECO:0000256" key="2">
    <source>
        <dbReference type="ARBA" id="ARBA00023239"/>
    </source>
</evidence>
<dbReference type="InterPro" id="IPR009906">
    <property type="entry name" value="D-Glu_cyclase"/>
</dbReference>
<dbReference type="FunFam" id="3.30.2040.10:FF:000001">
    <property type="entry name" value="D-glutamate cyclase, mitochondrial"/>
    <property type="match status" value="1"/>
</dbReference>
<sequence>MESPITLPKLRHADLAPLSLTEVRRAMRENRYAGPTAGLCDGRLQCNMVILPASYGAEFQTFCEENPVFCPLLGVSEPGQPHLPALGAEIDLRHDLPLFFVYRPGQTVERLQDISALWRDDFQAFAIGCSFTFEHALMREGIGMRHIEEDVTVPMYRTDIATVPSGVFSGPAVVSMRPVREDQVDRVAEICRQFPHAHGAPIHAGDPATIGIQDVMRPDWGDAVSLKPGEVPVFWGCGVTSQMAVTQAAPEIAITHAPGAMLITDADEIAPPGWGRAAQ</sequence>
<evidence type="ECO:0000256" key="1">
    <source>
        <dbReference type="ARBA" id="ARBA00007896"/>
    </source>
</evidence>
<dbReference type="GO" id="GO:0047820">
    <property type="term" value="F:D-glutamate cyclase activity"/>
    <property type="evidence" value="ECO:0007669"/>
    <property type="project" value="TreeGrafter"/>
</dbReference>
<accession>A0A348WIP4</accession>
<dbReference type="PIRSF" id="PIRSF029755">
    <property type="entry name" value="UCP029755"/>
    <property type="match status" value="1"/>
</dbReference>
<evidence type="ECO:0000313" key="4">
    <source>
        <dbReference type="Proteomes" id="UP000264719"/>
    </source>
</evidence>
<dbReference type="RefSeq" id="WP_339854243.1">
    <property type="nucleotide sequence ID" value="NZ_CAXAXR010000008.1"/>
</dbReference>
<dbReference type="Pfam" id="PF07286">
    <property type="entry name" value="D-Glu_cyclase"/>
    <property type="match status" value="1"/>
</dbReference>
<organism evidence="3 4">
    <name type="scientific">Roseovarius nubinhibens</name>
    <dbReference type="NCBI Taxonomy" id="314263"/>
    <lineage>
        <taxon>Bacteria</taxon>
        <taxon>Pseudomonadati</taxon>
        <taxon>Pseudomonadota</taxon>
        <taxon>Alphaproteobacteria</taxon>
        <taxon>Rhodobacterales</taxon>
        <taxon>Roseobacteraceae</taxon>
        <taxon>Roseovarius</taxon>
    </lineage>
</organism>